<evidence type="ECO:0000313" key="1">
    <source>
        <dbReference type="EMBL" id="DAE20826.1"/>
    </source>
</evidence>
<protein>
    <submittedName>
        <fullName evidence="1">Uncharacterized protein</fullName>
    </submittedName>
</protein>
<dbReference type="EMBL" id="BK015702">
    <property type="protein sequence ID" value="DAE20826.1"/>
    <property type="molecule type" value="Genomic_DNA"/>
</dbReference>
<name>A0A8S5QP88_9CAUD</name>
<proteinExistence type="predicted"/>
<organism evidence="1">
    <name type="scientific">Siphoviridae sp. ctWhx86</name>
    <dbReference type="NCBI Taxonomy" id="2826362"/>
    <lineage>
        <taxon>Viruses</taxon>
        <taxon>Duplodnaviria</taxon>
        <taxon>Heunggongvirae</taxon>
        <taxon>Uroviricota</taxon>
        <taxon>Caudoviricetes</taxon>
    </lineage>
</organism>
<reference evidence="1" key="1">
    <citation type="journal article" date="2021" name="Proc. Natl. Acad. Sci. U.S.A.">
        <title>A Catalog of Tens of Thousands of Viruses from Human Metagenomes Reveals Hidden Associations with Chronic Diseases.</title>
        <authorList>
            <person name="Tisza M.J."/>
            <person name="Buck C.B."/>
        </authorList>
    </citation>
    <scope>NUCLEOTIDE SEQUENCE</scope>
    <source>
        <strain evidence="1">CtWhx86</strain>
    </source>
</reference>
<sequence>MEEFLAVILISYKTRALSTLLKKQVVILLVVLKRLKKLWKALHRIT</sequence>
<accession>A0A8S5QP88</accession>